<gene>
    <name evidence="2" type="ORF">JJB47_02340</name>
</gene>
<dbReference type="AlphaFoldDB" id="A0AAW4IY37"/>
<evidence type="ECO:0000259" key="1">
    <source>
        <dbReference type="Pfam" id="PF20613"/>
    </source>
</evidence>
<accession>A0AAW4IY37</accession>
<feature type="domain" description="HipA-like kinase" evidence="1">
    <location>
        <begin position="8"/>
        <end position="244"/>
    </location>
</feature>
<dbReference type="Proteomes" id="UP000668068">
    <property type="component" value="Unassembled WGS sequence"/>
</dbReference>
<evidence type="ECO:0000313" key="3">
    <source>
        <dbReference type="Proteomes" id="UP000668068"/>
    </source>
</evidence>
<reference evidence="2" key="1">
    <citation type="submission" date="2020-12" db="EMBL/GenBank/DDBJ databases">
        <title>Comparative genomics of Clostridium perfringens reveals patterns of host-associated phylogenetic clades and virulence factors.</title>
        <authorList>
            <person name="Smith A.H."/>
            <person name="Geier R."/>
        </authorList>
    </citation>
    <scope>NUCLEOTIDE SEQUENCE</scope>
    <source>
        <strain evidence="2">CHD30677R</strain>
    </source>
</reference>
<name>A0AAW4IY37_CLOPF</name>
<dbReference type="EMBL" id="JAENQP010000001">
    <property type="protein sequence ID" value="MBO3357615.1"/>
    <property type="molecule type" value="Genomic_DNA"/>
</dbReference>
<proteinExistence type="predicted"/>
<dbReference type="InterPro" id="IPR046748">
    <property type="entry name" value="HipA_2"/>
</dbReference>
<protein>
    <recommendedName>
        <fullName evidence="1">HipA-like kinase domain-containing protein</fullName>
    </recommendedName>
</protein>
<comment type="caution">
    <text evidence="2">The sequence shown here is derived from an EMBL/GenBank/DDBJ whole genome shotgun (WGS) entry which is preliminary data.</text>
</comment>
<evidence type="ECO:0000313" key="2">
    <source>
        <dbReference type="EMBL" id="MBO3357615.1"/>
    </source>
</evidence>
<sequence>MYHVTKLLRRLEAATQPFEGVLNNKNVFIKTPNGTWGNKVLINEFVCLKLAESLNIPIPNGGICIIDENTDINEVVDYIDYSEEITGVCFFSERLEKSLPIVNSLSVLSNIENKSDINKIALFDHIIYNEDRHQGNILLQHSVSMGHLLMYVIDHSHVFNLKHSWNAEKLEKLIFEEDFKDITIMKLNNDELYKNFFDSNVLNANSLNEQSNLFKEIITEDLLDNILKDIPKEWISNEEDLKALKKYILYRVDNIEYMVQLILDYNGGV</sequence>
<dbReference type="RefSeq" id="WP_003477355.1">
    <property type="nucleotide sequence ID" value="NZ_JAENQO010000001.1"/>
</dbReference>
<organism evidence="2 3">
    <name type="scientific">Clostridium perfringens</name>
    <dbReference type="NCBI Taxonomy" id="1502"/>
    <lineage>
        <taxon>Bacteria</taxon>
        <taxon>Bacillati</taxon>
        <taxon>Bacillota</taxon>
        <taxon>Clostridia</taxon>
        <taxon>Eubacteriales</taxon>
        <taxon>Clostridiaceae</taxon>
        <taxon>Clostridium</taxon>
    </lineage>
</organism>
<dbReference type="Pfam" id="PF20613">
    <property type="entry name" value="HipA_2"/>
    <property type="match status" value="1"/>
</dbReference>